<evidence type="ECO:0000259" key="2">
    <source>
        <dbReference type="Pfam" id="PF13837"/>
    </source>
</evidence>
<protein>
    <recommendedName>
        <fullName evidence="2">Myb/SANT-like DNA-binding domain-containing protein</fullName>
    </recommendedName>
</protein>
<reference evidence="3" key="1">
    <citation type="submission" date="2017-05" db="UniProtKB">
        <authorList>
            <consortium name="EnsemblMetazoa"/>
        </authorList>
    </citation>
    <scope>IDENTIFICATION</scope>
</reference>
<evidence type="ECO:0000256" key="1">
    <source>
        <dbReference type="SAM" id="MobiDB-lite"/>
    </source>
</evidence>
<organism evidence="3">
    <name type="scientific">Amphimedon queenslandica</name>
    <name type="common">Sponge</name>
    <dbReference type="NCBI Taxonomy" id="400682"/>
    <lineage>
        <taxon>Eukaryota</taxon>
        <taxon>Metazoa</taxon>
        <taxon>Porifera</taxon>
        <taxon>Demospongiae</taxon>
        <taxon>Heteroscleromorpha</taxon>
        <taxon>Haplosclerida</taxon>
        <taxon>Niphatidae</taxon>
        <taxon>Amphimedon</taxon>
    </lineage>
</organism>
<name>A0A1X7TPP6_AMPQE</name>
<dbReference type="eggNOG" id="KOG1721">
    <property type="taxonomic scope" value="Eukaryota"/>
</dbReference>
<dbReference type="FunFam" id="1.10.10.60:FF:000032">
    <property type="entry name" value="Zinc finger and SCAN domain-containing 20"/>
    <property type="match status" value="1"/>
</dbReference>
<feature type="domain" description="Myb/SANT-like DNA-binding" evidence="2">
    <location>
        <begin position="34"/>
        <end position="122"/>
    </location>
</feature>
<dbReference type="InParanoid" id="A0A1X7TPP6"/>
<dbReference type="Gene3D" id="1.10.10.60">
    <property type="entry name" value="Homeodomain-like"/>
    <property type="match status" value="1"/>
</dbReference>
<accession>A0A1X7TPP6</accession>
<dbReference type="Pfam" id="PF13837">
    <property type="entry name" value="Myb_DNA-bind_4"/>
    <property type="match status" value="1"/>
</dbReference>
<proteinExistence type="predicted"/>
<dbReference type="PANTHER" id="PTHR47595">
    <property type="entry name" value="HEAT SHOCK 70 KDA PROTEIN 14"/>
    <property type="match status" value="1"/>
</dbReference>
<evidence type="ECO:0000313" key="3">
    <source>
        <dbReference type="EnsemblMetazoa" id="Aqu2.1.16907_001"/>
    </source>
</evidence>
<dbReference type="AlphaFoldDB" id="A0A1X7TPP6"/>
<dbReference type="EnsemblMetazoa" id="Aqu2.1.16907_001">
    <property type="protein sequence ID" value="Aqu2.1.16907_001"/>
    <property type="gene ID" value="Aqu2.1.16907"/>
</dbReference>
<feature type="compositionally biased region" description="Acidic residues" evidence="1">
    <location>
        <begin position="145"/>
        <end position="154"/>
    </location>
</feature>
<dbReference type="InterPro" id="IPR044822">
    <property type="entry name" value="Myb_DNA-bind_4"/>
</dbReference>
<sequence>MAVQSGAMTSASVDEKLVLAVTDDHNKARESRGRNWGDDEVYELIAVWSDDTIQCELEGSQRNQHVYKKISEHLSNKGFRRTWDQCREKIKKLRKQYKDIVDIHGETGRGRKKFKFFEELDSVLGSRPATKPQIVVSSEAGIECEDDEDQEDFQESPCNNSEGHSAGQHILPVHTT</sequence>
<dbReference type="PANTHER" id="PTHR47595:SF1">
    <property type="entry name" value="MYB_SANT-LIKE DNA-BINDING DOMAIN-CONTAINING PROTEIN"/>
    <property type="match status" value="1"/>
</dbReference>
<feature type="region of interest" description="Disordered" evidence="1">
    <location>
        <begin position="145"/>
        <end position="176"/>
    </location>
</feature>
<dbReference type="OrthoDB" id="691673at2759"/>